<sequence>MFGTLRTSDAATLDDILSFVGVELWLSFYGVTPEAFYKPSNARCYPAAATVMTQTNSSAHRNSPFTINHIGFVSEVTIASLNDDLLRLRSQLVDGTGLAHLRNPKKG</sequence>
<gene>
    <name evidence="1" type="ORF">PITG_01914</name>
</gene>
<dbReference type="RefSeq" id="XP_002908508.1">
    <property type="nucleotide sequence ID" value="XM_002908462.1"/>
</dbReference>
<reference evidence="2" key="1">
    <citation type="journal article" date="2009" name="Nature">
        <title>Genome sequence and analysis of the Irish potato famine pathogen Phytophthora infestans.</title>
        <authorList>
            <consortium name="The Broad Institute Genome Sequencing Platform"/>
            <person name="Haas B.J."/>
            <person name="Kamoun S."/>
            <person name="Zody M.C."/>
            <person name="Jiang R.H."/>
            <person name="Handsaker R.E."/>
            <person name="Cano L.M."/>
            <person name="Grabherr M."/>
            <person name="Kodira C.D."/>
            <person name="Raffaele S."/>
            <person name="Torto-Alalibo T."/>
            <person name="Bozkurt T.O."/>
            <person name="Ah-Fong A.M."/>
            <person name="Alvarado L."/>
            <person name="Anderson V.L."/>
            <person name="Armstrong M.R."/>
            <person name="Avrova A."/>
            <person name="Baxter L."/>
            <person name="Beynon J."/>
            <person name="Boevink P.C."/>
            <person name="Bollmann S.R."/>
            <person name="Bos J.I."/>
            <person name="Bulone V."/>
            <person name="Cai G."/>
            <person name="Cakir C."/>
            <person name="Carrington J.C."/>
            <person name="Chawner M."/>
            <person name="Conti L."/>
            <person name="Costanzo S."/>
            <person name="Ewan R."/>
            <person name="Fahlgren N."/>
            <person name="Fischbach M.A."/>
            <person name="Fugelstad J."/>
            <person name="Gilroy E.M."/>
            <person name="Gnerre S."/>
            <person name="Green P.J."/>
            <person name="Grenville-Briggs L.J."/>
            <person name="Griffith J."/>
            <person name="Grunwald N.J."/>
            <person name="Horn K."/>
            <person name="Horner N.R."/>
            <person name="Hu C.H."/>
            <person name="Huitema E."/>
            <person name="Jeong D.H."/>
            <person name="Jones A.M."/>
            <person name="Jones J.D."/>
            <person name="Jones R.W."/>
            <person name="Karlsson E.K."/>
            <person name="Kunjeti S.G."/>
            <person name="Lamour K."/>
            <person name="Liu Z."/>
            <person name="Ma L."/>
            <person name="Maclean D."/>
            <person name="Chibucos M.C."/>
            <person name="McDonald H."/>
            <person name="McWalters J."/>
            <person name="Meijer H.J."/>
            <person name="Morgan W."/>
            <person name="Morris P.F."/>
            <person name="Munro C.A."/>
            <person name="O'Neill K."/>
            <person name="Ospina-Giraldo M."/>
            <person name="Pinzon A."/>
            <person name="Pritchard L."/>
            <person name="Ramsahoye B."/>
            <person name="Ren Q."/>
            <person name="Restrepo S."/>
            <person name="Roy S."/>
            <person name="Sadanandom A."/>
            <person name="Savidor A."/>
            <person name="Schornack S."/>
            <person name="Schwartz D.C."/>
            <person name="Schumann U.D."/>
            <person name="Schwessinger B."/>
            <person name="Seyer L."/>
            <person name="Sharpe T."/>
            <person name="Silvar C."/>
            <person name="Song J."/>
            <person name="Studholme D.J."/>
            <person name="Sykes S."/>
            <person name="Thines M."/>
            <person name="van de Vondervoort P.J."/>
            <person name="Phuntumart V."/>
            <person name="Wawra S."/>
            <person name="Weide R."/>
            <person name="Win J."/>
            <person name="Young C."/>
            <person name="Zhou S."/>
            <person name="Fry W."/>
            <person name="Meyers B.C."/>
            <person name="van West P."/>
            <person name="Ristaino J."/>
            <person name="Govers F."/>
            <person name="Birch P.R."/>
            <person name="Whisson S.C."/>
            <person name="Judelson H.S."/>
            <person name="Nusbaum C."/>
        </authorList>
    </citation>
    <scope>NUCLEOTIDE SEQUENCE [LARGE SCALE GENOMIC DNA]</scope>
    <source>
        <strain evidence="2">T30-4</strain>
    </source>
</reference>
<dbReference type="OrthoDB" id="10584294at2759"/>
<dbReference type="HOGENOM" id="CLU_2054316_0_0_1"/>
<evidence type="ECO:0000313" key="2">
    <source>
        <dbReference type="Proteomes" id="UP000006643"/>
    </source>
</evidence>
<dbReference type="GeneID" id="9469375"/>
<dbReference type="EMBL" id="DS028119">
    <property type="protein sequence ID" value="EEY61591.1"/>
    <property type="molecule type" value="Genomic_DNA"/>
</dbReference>
<organism evidence="1 2">
    <name type="scientific">Phytophthora infestans (strain T30-4)</name>
    <name type="common">Potato late blight agent</name>
    <dbReference type="NCBI Taxonomy" id="403677"/>
    <lineage>
        <taxon>Eukaryota</taxon>
        <taxon>Sar</taxon>
        <taxon>Stramenopiles</taxon>
        <taxon>Oomycota</taxon>
        <taxon>Peronosporomycetes</taxon>
        <taxon>Peronosporales</taxon>
        <taxon>Peronosporaceae</taxon>
        <taxon>Phytophthora</taxon>
    </lineage>
</organism>
<proteinExistence type="predicted"/>
<dbReference type="KEGG" id="pif:PITG_01914"/>
<keyword evidence="2" id="KW-1185">Reference proteome</keyword>
<dbReference type="VEuPathDB" id="FungiDB:PITG_01914"/>
<evidence type="ECO:0000313" key="1">
    <source>
        <dbReference type="EMBL" id="EEY61591.1"/>
    </source>
</evidence>
<accession>D0MUE4</accession>
<name>D0MUE4_PHYIT</name>
<dbReference type="InParanoid" id="D0MUE4"/>
<dbReference type="Proteomes" id="UP000006643">
    <property type="component" value="Unassembled WGS sequence"/>
</dbReference>
<dbReference type="AlphaFoldDB" id="D0MUE4"/>
<protein>
    <submittedName>
        <fullName evidence="1">Uncharacterized protein</fullName>
    </submittedName>
</protein>